<accession>A0ABR2P7S8</accession>
<organism evidence="1 2">
    <name type="scientific">Hibiscus sabdariffa</name>
    <name type="common">roselle</name>
    <dbReference type="NCBI Taxonomy" id="183260"/>
    <lineage>
        <taxon>Eukaryota</taxon>
        <taxon>Viridiplantae</taxon>
        <taxon>Streptophyta</taxon>
        <taxon>Embryophyta</taxon>
        <taxon>Tracheophyta</taxon>
        <taxon>Spermatophyta</taxon>
        <taxon>Magnoliopsida</taxon>
        <taxon>eudicotyledons</taxon>
        <taxon>Gunneridae</taxon>
        <taxon>Pentapetalae</taxon>
        <taxon>rosids</taxon>
        <taxon>malvids</taxon>
        <taxon>Malvales</taxon>
        <taxon>Malvaceae</taxon>
        <taxon>Malvoideae</taxon>
        <taxon>Hibiscus</taxon>
    </lineage>
</organism>
<name>A0ABR2P7S8_9ROSI</name>
<reference evidence="1 2" key="1">
    <citation type="journal article" date="2024" name="G3 (Bethesda)">
        <title>Genome assembly of Hibiscus sabdariffa L. provides insights into metabolisms of medicinal natural products.</title>
        <authorList>
            <person name="Kim T."/>
        </authorList>
    </citation>
    <scope>NUCLEOTIDE SEQUENCE [LARGE SCALE GENOMIC DNA]</scope>
    <source>
        <strain evidence="1">TK-2024</strain>
        <tissue evidence="1">Old leaves</tissue>
    </source>
</reference>
<evidence type="ECO:0000313" key="2">
    <source>
        <dbReference type="Proteomes" id="UP001396334"/>
    </source>
</evidence>
<keyword evidence="2" id="KW-1185">Reference proteome</keyword>
<proteinExistence type="predicted"/>
<gene>
    <name evidence="1" type="ORF">V6N11_047694</name>
</gene>
<protein>
    <submittedName>
        <fullName evidence="1">Uncharacterized protein</fullName>
    </submittedName>
</protein>
<dbReference type="Proteomes" id="UP001396334">
    <property type="component" value="Unassembled WGS sequence"/>
</dbReference>
<evidence type="ECO:0000313" key="1">
    <source>
        <dbReference type="EMBL" id="KAK8984472.1"/>
    </source>
</evidence>
<comment type="caution">
    <text evidence="1">The sequence shown here is derived from an EMBL/GenBank/DDBJ whole genome shotgun (WGS) entry which is preliminary data.</text>
</comment>
<sequence>MWWPSNMIWWVRFNSDDGSPFPDEGAPQGASFPISLDNNQPLGCEPLILPHGVALTVYGCCAPVRDCGCLVDAAGSGKWATSRDKGCSYESNPKKVALILPQGVPLTVYGCCAPVRDCGCLVDAAGSGKWATSRDRGCSYESDPEKVALALPLGVLLTGCGYCGPSGDRGCNVSLPLIGKGGSHRGSGCNVILWLSKVAELWNLRLGLSANHIENWCGHNTILALELLGATLAHIISQGGVESRDVLIVHSIGLCSNMSNWDQDCEGKSYGSGNCGSDQDRGCKVALSRSSKFGLYQGSHLLMCPFIEPAVPPYVIYKDGGRHSNNRGCSMNLSRTGLCGSAPTRLTGTVFPKPELDVLPRKMVGCWALIVLCVLSLMTKPRCSRLFSIDFADYGTYISGLARLFDSSLPSWVDRKASMCGGFPWAGCKKYTSGRKLAIVVPPWCDKDPKGRLILSSRNHPKVGNNSPDQDMQQCLVVARSGNKGSNWERVGSLDLVTIGKCGKAQPKGCTVGHNRINSCSSIDVRGCSGNLAENGNCKPAHGNWLGSGLPTWEVITPFKGEEGCGAFIVKSLLPLLSGPQATREATYVNISAGKREISITLLLSLSFWFYYSSWVFEAKETLLLNQLPTCIVAFCVDCPTFMADPTNVLAKQMSVPAMEDPSKELAKQIEERLKIRTSS</sequence>
<dbReference type="EMBL" id="JBBPBN010000077">
    <property type="protein sequence ID" value="KAK8984472.1"/>
    <property type="molecule type" value="Genomic_DNA"/>
</dbReference>